<evidence type="ECO:0000256" key="3">
    <source>
        <dbReference type="SAM" id="SignalP"/>
    </source>
</evidence>
<keyword evidence="6" id="KW-1185">Reference proteome</keyword>
<dbReference type="InterPro" id="IPR011250">
    <property type="entry name" value="OMP/PagP_B-barrel"/>
</dbReference>
<evidence type="ECO:0000256" key="1">
    <source>
        <dbReference type="ARBA" id="ARBA00004442"/>
    </source>
</evidence>
<dbReference type="Proteomes" id="UP000288587">
    <property type="component" value="Unassembled WGS sequence"/>
</dbReference>
<accession>A0A3S2UFX7</accession>
<organism evidence="5 6">
    <name type="scientific">Inhella crocodyli</name>
    <dbReference type="NCBI Taxonomy" id="2499851"/>
    <lineage>
        <taxon>Bacteria</taxon>
        <taxon>Pseudomonadati</taxon>
        <taxon>Pseudomonadota</taxon>
        <taxon>Betaproteobacteria</taxon>
        <taxon>Burkholderiales</taxon>
        <taxon>Sphaerotilaceae</taxon>
        <taxon>Inhella</taxon>
    </lineage>
</organism>
<feature type="domain" description="Outer membrane protein beta-barrel" evidence="4">
    <location>
        <begin position="26"/>
        <end position="170"/>
    </location>
</feature>
<dbReference type="InterPro" id="IPR027385">
    <property type="entry name" value="Beta-barrel_OMP"/>
</dbReference>
<dbReference type="SUPFAM" id="SSF56925">
    <property type="entry name" value="OMPA-like"/>
    <property type="match status" value="1"/>
</dbReference>
<dbReference type="OrthoDB" id="5360144at2"/>
<keyword evidence="2 3" id="KW-0732">Signal</keyword>
<dbReference type="GO" id="GO:0009279">
    <property type="term" value="C:cell outer membrane"/>
    <property type="evidence" value="ECO:0007669"/>
    <property type="project" value="UniProtKB-SubCell"/>
</dbReference>
<evidence type="ECO:0000259" key="4">
    <source>
        <dbReference type="Pfam" id="PF13505"/>
    </source>
</evidence>
<comment type="caution">
    <text evidence="5">The sequence shown here is derived from an EMBL/GenBank/DDBJ whole genome shotgun (WGS) entry which is preliminary data.</text>
</comment>
<reference evidence="5 6" key="1">
    <citation type="submission" date="2019-01" db="EMBL/GenBank/DDBJ databases">
        <authorList>
            <person name="Chen W.-M."/>
        </authorList>
    </citation>
    <scope>NUCLEOTIDE SEQUENCE [LARGE SCALE GENOMIC DNA]</scope>
    <source>
        <strain evidence="5 6">CCP-18</strain>
    </source>
</reference>
<dbReference type="EMBL" id="SACM01000003">
    <property type="protein sequence ID" value="RVT84797.1"/>
    <property type="molecule type" value="Genomic_DNA"/>
</dbReference>
<comment type="subcellular location">
    <subcellularLocation>
        <location evidence="1">Cell outer membrane</location>
    </subcellularLocation>
</comment>
<gene>
    <name evidence="5" type="ORF">EOD73_11760</name>
</gene>
<proteinExistence type="predicted"/>
<dbReference type="AlphaFoldDB" id="A0A3S2UFX7"/>
<feature type="chain" id="PRO_5018782463" description="Outer membrane protein beta-barrel domain-containing protein" evidence="3">
    <location>
        <begin position="40"/>
        <end position="185"/>
    </location>
</feature>
<name>A0A3S2UFX7_9BURK</name>
<evidence type="ECO:0000256" key="2">
    <source>
        <dbReference type="ARBA" id="ARBA00022729"/>
    </source>
</evidence>
<dbReference type="Pfam" id="PF13505">
    <property type="entry name" value="OMP_b-brl"/>
    <property type="match status" value="1"/>
</dbReference>
<dbReference type="Gene3D" id="2.40.160.20">
    <property type="match status" value="1"/>
</dbReference>
<feature type="signal peptide" evidence="3">
    <location>
        <begin position="1"/>
        <end position="39"/>
    </location>
</feature>
<protein>
    <recommendedName>
        <fullName evidence="4">Outer membrane protein beta-barrel domain-containing protein</fullName>
    </recommendedName>
</protein>
<evidence type="ECO:0000313" key="6">
    <source>
        <dbReference type="Proteomes" id="UP000288587"/>
    </source>
</evidence>
<evidence type="ECO:0000313" key="5">
    <source>
        <dbReference type="EMBL" id="RVT84797.1"/>
    </source>
</evidence>
<sequence length="185" mass="19316">MRAGTASAAPPSSPTFQGSSMKKFAPLLLAALLSAPAMANEGAVFGLDYGHTKVSDSDLSGNGLGLFGGYRFSDSVAVELGYRQLFNETTRDFGTPVKIKGTALQASVLGYLPLSKDFSLFGRLGYNRLKAKASAGVASASSSDSKALFGVGAEYSFTSNVSGRFEYQKPASDTSSLLFAVKFGF</sequence>